<evidence type="ECO:0000256" key="1">
    <source>
        <dbReference type="ARBA" id="ARBA00004123"/>
    </source>
</evidence>
<keyword evidence="2" id="KW-0479">Metal-binding</keyword>
<reference evidence="9 10" key="1">
    <citation type="journal article" date="2019" name="New Phytol.">
        <title>Comparative genomics reveals unique wood-decay strategies and fruiting body development in the Schizophyllaceae.</title>
        <authorList>
            <person name="Almasi E."/>
            <person name="Sahu N."/>
            <person name="Krizsan K."/>
            <person name="Balint B."/>
            <person name="Kovacs G.M."/>
            <person name="Kiss B."/>
            <person name="Cseklye J."/>
            <person name="Drula E."/>
            <person name="Henrissat B."/>
            <person name="Nagy I."/>
            <person name="Chovatia M."/>
            <person name="Adam C."/>
            <person name="LaButti K."/>
            <person name="Lipzen A."/>
            <person name="Riley R."/>
            <person name="Grigoriev I.V."/>
            <person name="Nagy L.G."/>
        </authorList>
    </citation>
    <scope>NUCLEOTIDE SEQUENCE [LARGE SCALE GENOMIC DNA]</scope>
    <source>
        <strain evidence="9 10">NL-1724</strain>
    </source>
</reference>
<keyword evidence="6" id="KW-0804">Transcription</keyword>
<feature type="non-terminal residue" evidence="9">
    <location>
        <position position="76"/>
    </location>
</feature>
<dbReference type="GO" id="GO:0005507">
    <property type="term" value="F:copper ion binding"/>
    <property type="evidence" value="ECO:0007669"/>
    <property type="project" value="InterPro"/>
</dbReference>
<feature type="domain" description="Copper-fist" evidence="8">
    <location>
        <begin position="24"/>
        <end position="52"/>
    </location>
</feature>
<dbReference type="PANTHER" id="PTHR28088">
    <property type="entry name" value="TRANSCRIPTIONAL ACTIVATOR HAA1-RELATED"/>
    <property type="match status" value="1"/>
</dbReference>
<dbReference type="InterPro" id="IPR051763">
    <property type="entry name" value="Copper_Homeo_Regul"/>
</dbReference>
<dbReference type="GO" id="GO:0045944">
    <property type="term" value="P:positive regulation of transcription by RNA polymerase II"/>
    <property type="evidence" value="ECO:0007669"/>
    <property type="project" value="TreeGrafter"/>
</dbReference>
<keyword evidence="7" id="KW-0539">Nucleus</keyword>
<evidence type="ECO:0000256" key="5">
    <source>
        <dbReference type="ARBA" id="ARBA00023015"/>
    </source>
</evidence>
<dbReference type="Gene3D" id="3.90.430.10">
    <property type="entry name" value="Copper fist DNA-binding domain"/>
    <property type="match status" value="1"/>
</dbReference>
<dbReference type="GO" id="GO:0006879">
    <property type="term" value="P:intracellular iron ion homeostasis"/>
    <property type="evidence" value="ECO:0007669"/>
    <property type="project" value="TreeGrafter"/>
</dbReference>
<keyword evidence="5" id="KW-0805">Transcription regulation</keyword>
<name>A0A550CJD0_9AGAR</name>
<evidence type="ECO:0000259" key="8">
    <source>
        <dbReference type="PROSITE" id="PS50073"/>
    </source>
</evidence>
<organism evidence="9 10">
    <name type="scientific">Schizophyllum amplum</name>
    <dbReference type="NCBI Taxonomy" id="97359"/>
    <lineage>
        <taxon>Eukaryota</taxon>
        <taxon>Fungi</taxon>
        <taxon>Dikarya</taxon>
        <taxon>Basidiomycota</taxon>
        <taxon>Agaricomycotina</taxon>
        <taxon>Agaricomycetes</taxon>
        <taxon>Agaricomycetidae</taxon>
        <taxon>Agaricales</taxon>
        <taxon>Schizophyllaceae</taxon>
        <taxon>Schizophyllum</taxon>
    </lineage>
</organism>
<dbReference type="OrthoDB" id="5600085at2759"/>
<dbReference type="GO" id="GO:0006878">
    <property type="term" value="P:intracellular copper ion homeostasis"/>
    <property type="evidence" value="ECO:0007669"/>
    <property type="project" value="TreeGrafter"/>
</dbReference>
<evidence type="ECO:0000256" key="3">
    <source>
        <dbReference type="ARBA" id="ARBA00022833"/>
    </source>
</evidence>
<dbReference type="Proteomes" id="UP000320762">
    <property type="component" value="Unassembled WGS sequence"/>
</dbReference>
<evidence type="ECO:0000256" key="4">
    <source>
        <dbReference type="ARBA" id="ARBA00023008"/>
    </source>
</evidence>
<keyword evidence="3" id="KW-0862">Zinc</keyword>
<keyword evidence="10" id="KW-1185">Reference proteome</keyword>
<dbReference type="GO" id="GO:0000981">
    <property type="term" value="F:DNA-binding transcription factor activity, RNA polymerase II-specific"/>
    <property type="evidence" value="ECO:0007669"/>
    <property type="project" value="TreeGrafter"/>
</dbReference>
<comment type="subcellular location">
    <subcellularLocation>
        <location evidence="1">Nucleus</location>
    </subcellularLocation>
</comment>
<dbReference type="SMART" id="SM00412">
    <property type="entry name" value="Cu_FIST"/>
    <property type="match status" value="1"/>
</dbReference>
<dbReference type="GO" id="GO:0005634">
    <property type="term" value="C:nucleus"/>
    <property type="evidence" value="ECO:0007669"/>
    <property type="project" value="UniProtKB-SubCell"/>
</dbReference>
<keyword evidence="4" id="KW-0186">Copper</keyword>
<evidence type="ECO:0000313" key="10">
    <source>
        <dbReference type="Proteomes" id="UP000320762"/>
    </source>
</evidence>
<accession>A0A550CJD0</accession>
<proteinExistence type="predicted"/>
<dbReference type="SUPFAM" id="SSF57879">
    <property type="entry name" value="Zinc domain conserved in yeast copper-regulated transcription factors"/>
    <property type="match status" value="1"/>
</dbReference>
<dbReference type="PRINTS" id="PR00617">
    <property type="entry name" value="COPPERFIST"/>
</dbReference>
<dbReference type="SMART" id="SM01090">
    <property type="entry name" value="Copper-fist"/>
    <property type="match status" value="1"/>
</dbReference>
<evidence type="ECO:0000256" key="6">
    <source>
        <dbReference type="ARBA" id="ARBA00023163"/>
    </source>
</evidence>
<dbReference type="Pfam" id="PF00649">
    <property type="entry name" value="Copper-fist"/>
    <property type="match status" value="1"/>
</dbReference>
<dbReference type="InterPro" id="IPR036395">
    <property type="entry name" value="Cu_fist_DNA-bd_dom_sf"/>
</dbReference>
<dbReference type="InterPro" id="IPR001083">
    <property type="entry name" value="Cu_fist_DNA-bd_dom"/>
</dbReference>
<evidence type="ECO:0000256" key="7">
    <source>
        <dbReference type="ARBA" id="ARBA00023242"/>
    </source>
</evidence>
<gene>
    <name evidence="9" type="ORF">BD626DRAFT_399539</name>
</gene>
<evidence type="ECO:0000313" key="9">
    <source>
        <dbReference type="EMBL" id="TRM64866.1"/>
    </source>
</evidence>
<comment type="caution">
    <text evidence="9">The sequence shown here is derived from an EMBL/GenBank/DDBJ whole genome shotgun (WGS) entry which is preliminary data.</text>
</comment>
<dbReference type="AlphaFoldDB" id="A0A550CJD0"/>
<dbReference type="PANTHER" id="PTHR28088:SF5">
    <property type="entry name" value="TRANSCRIPTIONAL ACTIVATOR HAA1-RELATED"/>
    <property type="match status" value="1"/>
</dbReference>
<evidence type="ECO:0000256" key="2">
    <source>
        <dbReference type="ARBA" id="ARBA00022723"/>
    </source>
</evidence>
<dbReference type="PROSITE" id="PS50073">
    <property type="entry name" value="COPPER_FIST_2"/>
    <property type="match status" value="1"/>
</dbReference>
<dbReference type="GO" id="GO:0000978">
    <property type="term" value="F:RNA polymerase II cis-regulatory region sequence-specific DNA binding"/>
    <property type="evidence" value="ECO:0007669"/>
    <property type="project" value="TreeGrafter"/>
</dbReference>
<dbReference type="STRING" id="97359.A0A550CJD0"/>
<sequence>MLIVLRRLALQTPHPTTHYHLPSEPCIKGHRTTGCQHADRPLQEVRRKGRPTTQCGHCRELRKVKQVHIHCQCMTK</sequence>
<protein>
    <recommendedName>
        <fullName evidence="8">Copper-fist domain-containing protein</fullName>
    </recommendedName>
</protein>
<dbReference type="EMBL" id="VDMD01000006">
    <property type="protein sequence ID" value="TRM64866.1"/>
    <property type="molecule type" value="Genomic_DNA"/>
</dbReference>